<accession>A0ABT8YT81</accession>
<evidence type="ECO:0000313" key="2">
    <source>
        <dbReference type="EMBL" id="MDO6966949.1"/>
    </source>
</evidence>
<name>A0ABT8YT81_9HYPH</name>
<gene>
    <name evidence="2" type="ORF">Q4481_23585</name>
</gene>
<feature type="transmembrane region" description="Helical" evidence="1">
    <location>
        <begin position="20"/>
        <end position="41"/>
    </location>
</feature>
<proteinExistence type="predicted"/>
<reference evidence="2" key="2">
    <citation type="submission" date="2023-07" db="EMBL/GenBank/DDBJ databases">
        <authorList>
            <person name="Shen H."/>
        </authorList>
    </citation>
    <scope>NUCLEOTIDE SEQUENCE</scope>
    <source>
        <strain evidence="2">TNR-22</strain>
    </source>
</reference>
<dbReference type="Proteomes" id="UP001174932">
    <property type="component" value="Unassembled WGS sequence"/>
</dbReference>
<sequence length="85" mass="9543">MTDKPVVKFIIIHESVSKSWMRDSSTFALFAGLILLGVFVGSSTMEWAGFILAFFVLFSRVAEMNSGLKRMTREEAIEHLQNGDV</sequence>
<dbReference type="RefSeq" id="WP_304378879.1">
    <property type="nucleotide sequence ID" value="NZ_JAUOZU010000024.1"/>
</dbReference>
<comment type="caution">
    <text evidence="2">The sequence shown here is derived from an EMBL/GenBank/DDBJ whole genome shotgun (WGS) entry which is preliminary data.</text>
</comment>
<evidence type="ECO:0000256" key="1">
    <source>
        <dbReference type="SAM" id="Phobius"/>
    </source>
</evidence>
<keyword evidence="1" id="KW-0812">Transmembrane</keyword>
<protein>
    <submittedName>
        <fullName evidence="2">Uncharacterized protein</fullName>
    </submittedName>
</protein>
<evidence type="ECO:0000313" key="3">
    <source>
        <dbReference type="Proteomes" id="UP001174932"/>
    </source>
</evidence>
<reference evidence="2" key="1">
    <citation type="journal article" date="2015" name="Int. J. Syst. Evol. Microbiol.">
        <title>Rhizobium alvei sp. nov., isolated from a freshwater river.</title>
        <authorList>
            <person name="Sheu S.Y."/>
            <person name="Huang H.W."/>
            <person name="Young C.C."/>
            <person name="Chen W.M."/>
        </authorList>
    </citation>
    <scope>NUCLEOTIDE SEQUENCE</scope>
    <source>
        <strain evidence="2">TNR-22</strain>
    </source>
</reference>
<keyword evidence="1" id="KW-1133">Transmembrane helix</keyword>
<dbReference type="EMBL" id="JAUOZU010000024">
    <property type="protein sequence ID" value="MDO6966949.1"/>
    <property type="molecule type" value="Genomic_DNA"/>
</dbReference>
<keyword evidence="1" id="KW-0472">Membrane</keyword>
<organism evidence="2 3">
    <name type="scientific">Rhizobium alvei</name>
    <dbReference type="NCBI Taxonomy" id="1132659"/>
    <lineage>
        <taxon>Bacteria</taxon>
        <taxon>Pseudomonadati</taxon>
        <taxon>Pseudomonadota</taxon>
        <taxon>Alphaproteobacteria</taxon>
        <taxon>Hyphomicrobiales</taxon>
        <taxon>Rhizobiaceae</taxon>
        <taxon>Rhizobium/Agrobacterium group</taxon>
        <taxon>Rhizobium</taxon>
    </lineage>
</organism>
<keyword evidence="3" id="KW-1185">Reference proteome</keyword>